<proteinExistence type="inferred from homology"/>
<keyword evidence="3 6" id="KW-0119">Carbohydrate metabolism</keyword>
<feature type="domain" description="CBM2" evidence="10">
    <location>
        <begin position="352"/>
        <end position="461"/>
    </location>
</feature>
<feature type="signal peptide" evidence="8">
    <location>
        <begin position="1"/>
        <end position="27"/>
    </location>
</feature>
<evidence type="ECO:0000256" key="5">
    <source>
        <dbReference type="ARBA" id="ARBA00023326"/>
    </source>
</evidence>
<dbReference type="PANTHER" id="PTHR34002:SF9">
    <property type="entry name" value="XYLOGLUCAN-SPECIFIC ENDO-BETA-1,4-GLUCANASE A"/>
    <property type="match status" value="1"/>
</dbReference>
<reference evidence="11 12" key="1">
    <citation type="submission" date="2021-01" db="EMBL/GenBank/DDBJ databases">
        <title>Whole genome shotgun sequence of Asanoa siamensis NBRC 107932.</title>
        <authorList>
            <person name="Komaki H."/>
            <person name="Tamura T."/>
        </authorList>
    </citation>
    <scope>NUCLEOTIDE SEQUENCE [LARGE SCALE GENOMIC DNA]</scope>
    <source>
        <strain evidence="11 12">NBRC 107932</strain>
    </source>
</reference>
<dbReference type="InterPro" id="IPR012291">
    <property type="entry name" value="CBM2_carb-bd_dom_sf"/>
</dbReference>
<dbReference type="EMBL" id="BONE01000019">
    <property type="protein sequence ID" value="GIF73222.1"/>
    <property type="molecule type" value="Genomic_DNA"/>
</dbReference>
<name>A0ABQ4CQU3_9ACTN</name>
<dbReference type="Pfam" id="PF00041">
    <property type="entry name" value="fn3"/>
    <property type="match status" value="1"/>
</dbReference>
<dbReference type="Gene3D" id="2.60.40.290">
    <property type="match status" value="1"/>
</dbReference>
<dbReference type="PROSITE" id="PS50853">
    <property type="entry name" value="FN3"/>
    <property type="match status" value="1"/>
</dbReference>
<keyword evidence="8" id="KW-0732">Signal</keyword>
<feature type="chain" id="PRO_5046891116" description="Fibronectin type III domain-containing protein" evidence="8">
    <location>
        <begin position="28"/>
        <end position="461"/>
    </location>
</feature>
<dbReference type="InterPro" id="IPR036116">
    <property type="entry name" value="FN3_sf"/>
</dbReference>
<comment type="caution">
    <text evidence="11">The sequence shown here is derived from an EMBL/GenBank/DDBJ whole genome shotgun (WGS) entry which is preliminary data.</text>
</comment>
<feature type="region of interest" description="Disordered" evidence="7">
    <location>
        <begin position="248"/>
        <end position="268"/>
    </location>
</feature>
<dbReference type="InterPro" id="IPR018366">
    <property type="entry name" value="CBM2_CS"/>
</dbReference>
<evidence type="ECO:0000256" key="4">
    <source>
        <dbReference type="ARBA" id="ARBA00023295"/>
    </source>
</evidence>
<dbReference type="InterPro" id="IPR001919">
    <property type="entry name" value="CBD2"/>
</dbReference>
<dbReference type="SMART" id="SM00637">
    <property type="entry name" value="CBD_II"/>
    <property type="match status" value="1"/>
</dbReference>
<feature type="domain" description="Fibronectin type-III" evidence="9">
    <location>
        <begin position="262"/>
        <end position="352"/>
    </location>
</feature>
<dbReference type="Gene3D" id="2.60.120.180">
    <property type="match status" value="1"/>
</dbReference>
<protein>
    <recommendedName>
        <fullName evidence="13">Fibronectin type III domain-containing protein</fullName>
    </recommendedName>
</protein>
<dbReference type="SUPFAM" id="SSF49899">
    <property type="entry name" value="Concanavalin A-like lectins/glucanases"/>
    <property type="match status" value="1"/>
</dbReference>
<dbReference type="RefSeq" id="WP_203713047.1">
    <property type="nucleotide sequence ID" value="NZ_BONE01000019.1"/>
</dbReference>
<evidence type="ECO:0000256" key="3">
    <source>
        <dbReference type="ARBA" id="ARBA00023277"/>
    </source>
</evidence>
<keyword evidence="12" id="KW-1185">Reference proteome</keyword>
<dbReference type="Gene3D" id="2.60.40.10">
    <property type="entry name" value="Immunoglobulins"/>
    <property type="match status" value="1"/>
</dbReference>
<evidence type="ECO:0000256" key="6">
    <source>
        <dbReference type="RuleBase" id="RU361163"/>
    </source>
</evidence>
<dbReference type="Pfam" id="PF00553">
    <property type="entry name" value="CBM_2"/>
    <property type="match status" value="1"/>
</dbReference>
<accession>A0ABQ4CQU3</accession>
<dbReference type="PROSITE" id="PS51173">
    <property type="entry name" value="CBM2"/>
    <property type="match status" value="1"/>
</dbReference>
<dbReference type="Proteomes" id="UP000604117">
    <property type="component" value="Unassembled WGS sequence"/>
</dbReference>
<dbReference type="SMART" id="SM00060">
    <property type="entry name" value="FN3"/>
    <property type="match status" value="1"/>
</dbReference>
<dbReference type="InterPro" id="IPR013319">
    <property type="entry name" value="GH11/12"/>
</dbReference>
<dbReference type="InterPro" id="IPR002594">
    <property type="entry name" value="GH12"/>
</dbReference>
<dbReference type="SUPFAM" id="SSF49265">
    <property type="entry name" value="Fibronectin type III"/>
    <property type="match status" value="1"/>
</dbReference>
<evidence type="ECO:0008006" key="13">
    <source>
        <dbReference type="Google" id="ProtNLM"/>
    </source>
</evidence>
<dbReference type="PANTHER" id="PTHR34002">
    <property type="entry name" value="BLR1656 PROTEIN"/>
    <property type="match status" value="1"/>
</dbReference>
<dbReference type="PROSITE" id="PS00561">
    <property type="entry name" value="CBM2_A"/>
    <property type="match status" value="1"/>
</dbReference>
<dbReference type="Pfam" id="PF01670">
    <property type="entry name" value="Glyco_hydro_12"/>
    <property type="match status" value="1"/>
</dbReference>
<dbReference type="InterPro" id="IPR008965">
    <property type="entry name" value="CBM2/CBM3_carb-bd_dom_sf"/>
</dbReference>
<dbReference type="InterPro" id="IPR013320">
    <property type="entry name" value="ConA-like_dom_sf"/>
</dbReference>
<keyword evidence="4 6" id="KW-0326">Glycosidase</keyword>
<keyword evidence="5 6" id="KW-0624">Polysaccharide degradation</keyword>
<dbReference type="InterPro" id="IPR013783">
    <property type="entry name" value="Ig-like_fold"/>
</dbReference>
<keyword evidence="2 6" id="KW-0378">Hydrolase</keyword>
<evidence type="ECO:0000313" key="12">
    <source>
        <dbReference type="Proteomes" id="UP000604117"/>
    </source>
</evidence>
<dbReference type="CDD" id="cd00063">
    <property type="entry name" value="FN3"/>
    <property type="match status" value="1"/>
</dbReference>
<evidence type="ECO:0000256" key="7">
    <source>
        <dbReference type="SAM" id="MobiDB-lite"/>
    </source>
</evidence>
<evidence type="ECO:0000256" key="1">
    <source>
        <dbReference type="ARBA" id="ARBA00005519"/>
    </source>
</evidence>
<organism evidence="11 12">
    <name type="scientific">Asanoa siamensis</name>
    <dbReference type="NCBI Taxonomy" id="926357"/>
    <lineage>
        <taxon>Bacteria</taxon>
        <taxon>Bacillati</taxon>
        <taxon>Actinomycetota</taxon>
        <taxon>Actinomycetes</taxon>
        <taxon>Micromonosporales</taxon>
        <taxon>Micromonosporaceae</taxon>
        <taxon>Asanoa</taxon>
    </lineage>
</organism>
<evidence type="ECO:0000259" key="10">
    <source>
        <dbReference type="PROSITE" id="PS51173"/>
    </source>
</evidence>
<dbReference type="SUPFAM" id="SSF49384">
    <property type="entry name" value="Carbohydrate-binding domain"/>
    <property type="match status" value="1"/>
</dbReference>
<comment type="similarity">
    <text evidence="1 6">Belongs to the glycosyl hydrolase 12 (cellulase H) family.</text>
</comment>
<evidence type="ECO:0000313" key="11">
    <source>
        <dbReference type="EMBL" id="GIF73222.1"/>
    </source>
</evidence>
<dbReference type="InterPro" id="IPR003961">
    <property type="entry name" value="FN3_dom"/>
</dbReference>
<evidence type="ECO:0000256" key="8">
    <source>
        <dbReference type="SAM" id="SignalP"/>
    </source>
</evidence>
<gene>
    <name evidence="11" type="ORF">Asi02nite_27400</name>
</gene>
<evidence type="ECO:0000256" key="2">
    <source>
        <dbReference type="ARBA" id="ARBA00022801"/>
    </source>
</evidence>
<evidence type="ECO:0000259" key="9">
    <source>
        <dbReference type="PROSITE" id="PS50853"/>
    </source>
</evidence>
<sequence>MRRLVRAAVTAALVASGMFAVASPAQADTQICEQYGSTTIQGRYVVQNNRWGSSAQQCINVTDTGFSITAQQGSAATNGAPLSYPSVFVGCHYTNCSPGTNLPMQVSRISSATSSINYTYASGTYNASYDIWLDPTPRTDGVSQMEIMIWFNRQGPIQPIGSVVGSATVGGRTWEVWRGSNGANNVISYVAPSPISSWNFSVLDFIADVRSRGAITNSWYLTSIQAGFEPWNGGVGLGVSSFSAAVNGGGTGPGPDTQAPSAPGQPTAGAVTASSVALSWSAATDNVGVTGYDVYRQQGTGTATLIGSSTGTSLTASGLSASTAYTFSVRARDAAGNVSAASPGRTVTTSGSGSGGSGCRVRYAANTWNNGFTADVTVTNTGTGTINGWTLTYTLPSGQAITSSWNATVTSSGSAVTARNLAWNGTLAAGASTSFGYQGTHGGGYSSPSAFTLNGSACTVG</sequence>